<accession>X6LY17</accession>
<evidence type="ECO:0000313" key="7">
    <source>
        <dbReference type="EMBL" id="ETO05625.1"/>
    </source>
</evidence>
<name>X6LY17_RETFI</name>
<gene>
    <name evidence="7" type="ORF">RFI_31769</name>
</gene>
<keyword evidence="2 4" id="KW-0863">Zinc-finger</keyword>
<evidence type="ECO:0000259" key="6">
    <source>
        <dbReference type="PROSITE" id="PS50199"/>
    </source>
</evidence>
<proteinExistence type="predicted"/>
<dbReference type="GO" id="GO:0008270">
    <property type="term" value="F:zinc ion binding"/>
    <property type="evidence" value="ECO:0007669"/>
    <property type="project" value="UniProtKB-KW"/>
</dbReference>
<dbReference type="Gene3D" id="2.30.30.380">
    <property type="entry name" value="Zn-finger domain of Sec23/24"/>
    <property type="match status" value="1"/>
</dbReference>
<keyword evidence="3" id="KW-0862">Zinc</keyword>
<protein>
    <recommendedName>
        <fullName evidence="6">RanBP2-type domain-containing protein</fullName>
    </recommendedName>
</protein>
<dbReference type="SUPFAM" id="SSF90209">
    <property type="entry name" value="Ran binding protein zinc finger-like"/>
    <property type="match status" value="1"/>
</dbReference>
<feature type="domain" description="RanBP2-type" evidence="6">
    <location>
        <begin position="27"/>
        <end position="57"/>
    </location>
</feature>
<feature type="compositionally biased region" description="Polar residues" evidence="5">
    <location>
        <begin position="20"/>
        <end position="29"/>
    </location>
</feature>
<keyword evidence="8" id="KW-1185">Reference proteome</keyword>
<keyword evidence="1" id="KW-0479">Metal-binding</keyword>
<evidence type="ECO:0000256" key="1">
    <source>
        <dbReference type="ARBA" id="ARBA00022723"/>
    </source>
</evidence>
<dbReference type="EMBL" id="ASPP01027913">
    <property type="protein sequence ID" value="ETO05625.1"/>
    <property type="molecule type" value="Genomic_DNA"/>
</dbReference>
<dbReference type="AlphaFoldDB" id="X6LY17"/>
<reference evidence="7 8" key="1">
    <citation type="journal article" date="2013" name="Curr. Biol.">
        <title>The Genome of the Foraminiferan Reticulomyxa filosa.</title>
        <authorList>
            <person name="Glockner G."/>
            <person name="Hulsmann N."/>
            <person name="Schleicher M."/>
            <person name="Noegel A.A."/>
            <person name="Eichinger L."/>
            <person name="Gallinger C."/>
            <person name="Pawlowski J."/>
            <person name="Sierra R."/>
            <person name="Euteneuer U."/>
            <person name="Pillet L."/>
            <person name="Moustafa A."/>
            <person name="Platzer M."/>
            <person name="Groth M."/>
            <person name="Szafranski K."/>
            <person name="Schliwa M."/>
        </authorList>
    </citation>
    <scope>NUCLEOTIDE SEQUENCE [LARGE SCALE GENOMIC DNA]</scope>
</reference>
<dbReference type="PROSITE" id="PS50199">
    <property type="entry name" value="ZF_RANBP2_2"/>
    <property type="match status" value="1"/>
</dbReference>
<evidence type="ECO:0000256" key="2">
    <source>
        <dbReference type="ARBA" id="ARBA00022771"/>
    </source>
</evidence>
<sequence>MSTKESVPAPSAEGEETSAKESVSTTPSGSYWKCTECMLVNEDTAKVCEACFVERKKESKTVTLSTTSKWAGKKRIWSSQEAAKKQEEKKEGEEEEEKNEYLKPIEYEIRLTQRPYGFSLCKEMDEKYVCKVIPEGFCGQWGMICGSECIAIDSLLLDGNNWSYVNKKYPDVPFFYMPDFDKVQYLQNPKDLNAKPIVLRLRFDAMKMMSLGQSSEDEKCESWPILQKELFQTLIETKPQNFRALQTIQVFKELPFQATDHQPIYTIQQGQQFQAFLQAGAFLQVRFPPPLPSIAWAKRFDANKTCLAEQLS</sequence>
<evidence type="ECO:0000256" key="3">
    <source>
        <dbReference type="ARBA" id="ARBA00022833"/>
    </source>
</evidence>
<dbReference type="PROSITE" id="PS01358">
    <property type="entry name" value="ZF_RANBP2_1"/>
    <property type="match status" value="1"/>
</dbReference>
<evidence type="ECO:0000313" key="8">
    <source>
        <dbReference type="Proteomes" id="UP000023152"/>
    </source>
</evidence>
<organism evidence="7 8">
    <name type="scientific">Reticulomyxa filosa</name>
    <dbReference type="NCBI Taxonomy" id="46433"/>
    <lineage>
        <taxon>Eukaryota</taxon>
        <taxon>Sar</taxon>
        <taxon>Rhizaria</taxon>
        <taxon>Retaria</taxon>
        <taxon>Foraminifera</taxon>
        <taxon>Monothalamids</taxon>
        <taxon>Reticulomyxidae</taxon>
        <taxon>Reticulomyxa</taxon>
    </lineage>
</organism>
<dbReference type="Proteomes" id="UP000023152">
    <property type="component" value="Unassembled WGS sequence"/>
</dbReference>
<feature type="region of interest" description="Disordered" evidence="5">
    <location>
        <begin position="1"/>
        <end position="30"/>
    </location>
</feature>
<dbReference type="InterPro" id="IPR001876">
    <property type="entry name" value="Znf_RanBP2"/>
</dbReference>
<evidence type="ECO:0000256" key="4">
    <source>
        <dbReference type="PROSITE-ProRule" id="PRU00322"/>
    </source>
</evidence>
<comment type="caution">
    <text evidence="7">The sequence shown here is derived from an EMBL/GenBank/DDBJ whole genome shotgun (WGS) entry which is preliminary data.</text>
</comment>
<dbReference type="InterPro" id="IPR036443">
    <property type="entry name" value="Znf_RanBP2_sf"/>
</dbReference>
<evidence type="ECO:0000256" key="5">
    <source>
        <dbReference type="SAM" id="MobiDB-lite"/>
    </source>
</evidence>